<dbReference type="EMBL" id="FMJD01000013">
    <property type="protein sequence ID" value="SCM79617.1"/>
    <property type="molecule type" value="Genomic_DNA"/>
</dbReference>
<accession>A0A212LQ42</accession>
<dbReference type="AlphaFoldDB" id="A0A212LQ42"/>
<organism evidence="2">
    <name type="scientific">uncultured Pleomorphomonas sp</name>
    <dbReference type="NCBI Taxonomy" id="442121"/>
    <lineage>
        <taxon>Bacteria</taxon>
        <taxon>Pseudomonadati</taxon>
        <taxon>Pseudomonadota</taxon>
        <taxon>Alphaproteobacteria</taxon>
        <taxon>Hyphomicrobiales</taxon>
        <taxon>Pleomorphomonadaceae</taxon>
        <taxon>Pleomorphomonas</taxon>
        <taxon>environmental samples</taxon>
    </lineage>
</organism>
<name>A0A212LQ42_9HYPH</name>
<feature type="region of interest" description="Disordered" evidence="1">
    <location>
        <begin position="1"/>
        <end position="21"/>
    </location>
</feature>
<sequence length="63" mass="6643">MTRKMQTARLQNRDFPAGTFSTKDALDDGNAYGSAVCVAATEQLVEPGEMVNRLVGGAASAPR</sequence>
<gene>
    <name evidence="2" type="ORF">KL86PLE_90553</name>
</gene>
<feature type="compositionally biased region" description="Polar residues" evidence="1">
    <location>
        <begin position="1"/>
        <end position="10"/>
    </location>
</feature>
<reference evidence="2" key="1">
    <citation type="submission" date="2016-08" db="EMBL/GenBank/DDBJ databases">
        <authorList>
            <person name="Seilhamer J.J."/>
        </authorList>
    </citation>
    <scope>NUCLEOTIDE SEQUENCE</scope>
    <source>
        <strain evidence="2">86</strain>
    </source>
</reference>
<protein>
    <submittedName>
        <fullName evidence="2">Uncharacterized protein</fullName>
    </submittedName>
</protein>
<proteinExistence type="predicted"/>
<evidence type="ECO:0000256" key="1">
    <source>
        <dbReference type="SAM" id="MobiDB-lite"/>
    </source>
</evidence>
<evidence type="ECO:0000313" key="2">
    <source>
        <dbReference type="EMBL" id="SCM79617.1"/>
    </source>
</evidence>